<dbReference type="InterPro" id="IPR050742">
    <property type="entry name" value="Helicase_Restrict-Modif_Enz"/>
</dbReference>
<dbReference type="Gene3D" id="3.90.1570.30">
    <property type="match status" value="1"/>
</dbReference>
<comment type="caution">
    <text evidence="3">The sequence shown here is derived from an EMBL/GenBank/DDBJ whole genome shotgun (WGS) entry which is preliminary data.</text>
</comment>
<dbReference type="SMART" id="SM00487">
    <property type="entry name" value="DEXDc"/>
    <property type="match status" value="1"/>
</dbReference>
<dbReference type="PANTHER" id="PTHR47396:SF1">
    <property type="entry name" value="ATP-DEPENDENT HELICASE IRC3-RELATED"/>
    <property type="match status" value="1"/>
</dbReference>
<sequence>MSVPWRTVMTMVDKGRDEVTTCRDFVLPRLKDESGWLSGQIKEQVPVTAGRIVRAGRSHRRQRPLQADFVLEISEGVPVAVVEAKREFADPRDGLQQAKVYAEQLDLPVAISTNGHGVAMFNFVSGEETTPEYFPRPDELWELYLAHQGVTDNKIADVLREPFNRVLKHADGTPKEPRYYQRIAIHRTVAACLSGRRNRLLLTMATGTGKTFTAMQIVWKLMRYWEQTGQAGLKRVLYLTDRDSLIEQPMRNDFTPVFGEAVHRIRGEKDTARSIYFATYQALTNVARSDLFRKYPADFFDLVIVDECHRGSASEQSSWREILKHFSPAIQLGLTATPKRGANVDTYKYFDEPLYTYSLKQGIADGYLAPYRVRRVVLSPDAEGVRISAGELDKYQREIPEGLYETKDFERIISLLKRTDAAAQYLTDYLQDTDRMGKMVVFCVDSEHALDMRQAMTNANQDMARIHKDYAARMVSKEGDWGKQMLEQFQDPETPAPVVATTSRMLSTGVDIPTLRTVVLFRPIGSVHEFKQIIGRGTRLAEDYDKLSFEIIDFVGATVLFEDPEFDGPAEYEIEETIDDDGQVVCHPSAEEPEPSAADAAPELLPPGTEEDASATPIPPSTRKFVVEDIEVQITAEGVWMTEPGSDRLRLVEYRDYAQGVVRKLFAGPDKLRARWRTAPSRGEIADALAARAIALDELCKRTGLTDADPLDVLVHVAWNEPAISRHERVYRAKRAKADFFQRLPEEARAVIEELLERYAVHGAGELDKLEVLKLDPMRQHGSMREIASLFGGPERLRQTWDELQNVLYAA</sequence>
<dbReference type="EMBL" id="BAAAUH010000002">
    <property type="protein sequence ID" value="GAA3160021.1"/>
    <property type="molecule type" value="Genomic_DNA"/>
</dbReference>
<feature type="region of interest" description="Disordered" evidence="1">
    <location>
        <begin position="588"/>
        <end position="620"/>
    </location>
</feature>
<evidence type="ECO:0000313" key="3">
    <source>
        <dbReference type="EMBL" id="GAA3160021.1"/>
    </source>
</evidence>
<dbReference type="Pfam" id="PF04851">
    <property type="entry name" value="ResIII"/>
    <property type="match status" value="1"/>
</dbReference>
<organism evidence="3 4">
    <name type="scientific">Streptomyces virens</name>
    <dbReference type="NCBI Taxonomy" id="285572"/>
    <lineage>
        <taxon>Bacteria</taxon>
        <taxon>Bacillati</taxon>
        <taxon>Actinomycetota</taxon>
        <taxon>Actinomycetes</taxon>
        <taxon>Kitasatosporales</taxon>
        <taxon>Streptomycetaceae</taxon>
        <taxon>Streptomyces</taxon>
    </lineage>
</organism>
<dbReference type="InterPro" id="IPR006935">
    <property type="entry name" value="Helicase/UvrB_N"/>
</dbReference>
<keyword evidence="4" id="KW-1185">Reference proteome</keyword>
<reference evidence="4" key="1">
    <citation type="journal article" date="2019" name="Int. J. Syst. Evol. Microbiol.">
        <title>The Global Catalogue of Microorganisms (GCM) 10K type strain sequencing project: providing services to taxonomists for standard genome sequencing and annotation.</title>
        <authorList>
            <consortium name="The Broad Institute Genomics Platform"/>
            <consortium name="The Broad Institute Genome Sequencing Center for Infectious Disease"/>
            <person name="Wu L."/>
            <person name="Ma J."/>
        </authorList>
    </citation>
    <scope>NUCLEOTIDE SEQUENCE [LARGE SCALE GENOMIC DNA]</scope>
    <source>
        <strain evidence="4">JCM 9095</strain>
    </source>
</reference>
<name>A0ABP6NW06_9ACTN</name>
<dbReference type="PROSITE" id="PS51192">
    <property type="entry name" value="HELICASE_ATP_BIND_1"/>
    <property type="match status" value="1"/>
</dbReference>
<proteinExistence type="predicted"/>
<dbReference type="SUPFAM" id="SSF52540">
    <property type="entry name" value="P-loop containing nucleoside triphosphate hydrolases"/>
    <property type="match status" value="2"/>
</dbReference>
<keyword evidence="3" id="KW-0347">Helicase</keyword>
<dbReference type="CDD" id="cd18799">
    <property type="entry name" value="SF2_C_EcoAI-like"/>
    <property type="match status" value="1"/>
</dbReference>
<gene>
    <name evidence="3" type="ORF">GCM10010451_04800</name>
</gene>
<dbReference type="NCBIfam" id="NF046051">
    <property type="entry name" value="restrict_EcoAI"/>
    <property type="match status" value="1"/>
</dbReference>
<feature type="compositionally biased region" description="Low complexity" evidence="1">
    <location>
        <begin position="595"/>
        <end position="607"/>
    </location>
</feature>
<accession>A0ABP6NW06</accession>
<keyword evidence="3" id="KW-0547">Nucleotide-binding</keyword>
<feature type="domain" description="Helicase ATP-binding" evidence="2">
    <location>
        <begin position="191"/>
        <end position="356"/>
    </location>
</feature>
<dbReference type="Pfam" id="PF08463">
    <property type="entry name" value="EcoEI_R_C"/>
    <property type="match status" value="1"/>
</dbReference>
<dbReference type="InterPro" id="IPR027417">
    <property type="entry name" value="P-loop_NTPase"/>
</dbReference>
<dbReference type="GO" id="GO:0004386">
    <property type="term" value="F:helicase activity"/>
    <property type="evidence" value="ECO:0007669"/>
    <property type="project" value="UniProtKB-KW"/>
</dbReference>
<dbReference type="PANTHER" id="PTHR47396">
    <property type="entry name" value="TYPE I RESTRICTION ENZYME ECOKI R PROTEIN"/>
    <property type="match status" value="1"/>
</dbReference>
<protein>
    <submittedName>
        <fullName evidence="3">DEAD/DEAH box helicase family protein</fullName>
    </submittedName>
</protein>
<evidence type="ECO:0000256" key="1">
    <source>
        <dbReference type="SAM" id="MobiDB-lite"/>
    </source>
</evidence>
<evidence type="ECO:0000259" key="2">
    <source>
        <dbReference type="PROSITE" id="PS51192"/>
    </source>
</evidence>
<keyword evidence="3" id="KW-0378">Hydrolase</keyword>
<dbReference type="InterPro" id="IPR014001">
    <property type="entry name" value="Helicase_ATP-bd"/>
</dbReference>
<dbReference type="CDD" id="cd18032">
    <property type="entry name" value="DEXHc_RE_I_III_res"/>
    <property type="match status" value="1"/>
</dbReference>
<dbReference type="Proteomes" id="UP001501866">
    <property type="component" value="Unassembled WGS sequence"/>
</dbReference>
<dbReference type="Gene3D" id="3.40.50.300">
    <property type="entry name" value="P-loop containing nucleotide triphosphate hydrolases"/>
    <property type="match status" value="2"/>
</dbReference>
<dbReference type="InterPro" id="IPR013670">
    <property type="entry name" value="EcoEI_R_C_dom"/>
</dbReference>
<evidence type="ECO:0000313" key="4">
    <source>
        <dbReference type="Proteomes" id="UP001501866"/>
    </source>
</evidence>
<dbReference type="Pfam" id="PF00271">
    <property type="entry name" value="Helicase_C"/>
    <property type="match status" value="1"/>
</dbReference>
<dbReference type="InterPro" id="IPR001650">
    <property type="entry name" value="Helicase_C-like"/>
</dbReference>
<keyword evidence="3" id="KW-0067">ATP-binding</keyword>